<geneLocation type="plasmid" evidence="10">
    <name>pp13_g</name>
</geneLocation>
<keyword evidence="3 8" id="KW-0812">Transmembrane</keyword>
<evidence type="ECO:0000256" key="2">
    <source>
        <dbReference type="ARBA" id="ARBA00010265"/>
    </source>
</evidence>
<evidence type="ECO:0000313" key="9">
    <source>
        <dbReference type="EMBL" id="ATG46019.1"/>
    </source>
</evidence>
<dbReference type="InterPro" id="IPR005498">
    <property type="entry name" value="T4SS_VirB10/TraB/TrbI"/>
</dbReference>
<evidence type="ECO:0000256" key="6">
    <source>
        <dbReference type="SAM" id="Coils"/>
    </source>
</evidence>
<feature type="region of interest" description="Disordered" evidence="7">
    <location>
        <begin position="67"/>
        <end position="111"/>
    </location>
</feature>
<feature type="transmembrane region" description="Helical" evidence="8">
    <location>
        <begin position="33"/>
        <end position="51"/>
    </location>
</feature>
<keyword evidence="5 8" id="KW-0472">Membrane</keyword>
<dbReference type="CDD" id="cd16429">
    <property type="entry name" value="VirB10"/>
    <property type="match status" value="1"/>
</dbReference>
<keyword evidence="4 8" id="KW-1133">Transmembrane helix</keyword>
<feature type="compositionally biased region" description="Polar residues" evidence="7">
    <location>
        <begin position="67"/>
        <end position="97"/>
    </location>
</feature>
<keyword evidence="9" id="KW-0614">Plasmid</keyword>
<proteinExistence type="inferred from homology"/>
<dbReference type="Pfam" id="PF03743">
    <property type="entry name" value="TrbI"/>
    <property type="match status" value="1"/>
</dbReference>
<feature type="region of interest" description="Disordered" evidence="7">
    <location>
        <begin position="1"/>
        <end position="29"/>
    </location>
</feature>
<name>A0AAN1LDW4_9RHOB</name>
<dbReference type="InterPro" id="IPR042217">
    <property type="entry name" value="T4SS_VirB10/TrbI"/>
</dbReference>
<feature type="region of interest" description="Disordered" evidence="7">
    <location>
        <begin position="206"/>
        <end position="241"/>
    </location>
</feature>
<reference evidence="9 10" key="1">
    <citation type="journal article" date="2017" name="Front. Microbiol.">
        <title>Phaeobacter piscinae sp. nov., a species of the Roseobacter group and potential aquaculture probiont.</title>
        <authorList>
            <person name="Sonnenschein E.C."/>
            <person name="Phippen C.B.W."/>
            <person name="Nielsen K.F."/>
            <person name="Mateiu R.V."/>
            <person name="Melchiorsen J."/>
            <person name="Gram L."/>
            <person name="Overmann J."/>
            <person name="Freese H.M."/>
        </authorList>
    </citation>
    <scope>NUCLEOTIDE SEQUENCE [LARGE SCALE GENOMIC DNA]</scope>
    <source>
        <strain evidence="9 10">P13</strain>
    </source>
</reference>
<evidence type="ECO:0000256" key="7">
    <source>
        <dbReference type="SAM" id="MobiDB-lite"/>
    </source>
</evidence>
<comment type="subcellular location">
    <subcellularLocation>
        <location evidence="1">Membrane</location>
        <topology evidence="1">Single-pass membrane protein</topology>
    </subcellularLocation>
</comment>
<feature type="coiled-coil region" evidence="6">
    <location>
        <begin position="143"/>
        <end position="170"/>
    </location>
</feature>
<keyword evidence="6" id="KW-0175">Coiled coil</keyword>
<dbReference type="GO" id="GO:0016020">
    <property type="term" value="C:membrane"/>
    <property type="evidence" value="ECO:0007669"/>
    <property type="project" value="UniProtKB-SubCell"/>
</dbReference>
<protein>
    <submittedName>
        <fullName evidence="9">Type IV secretion system protein VirB10</fullName>
    </submittedName>
</protein>
<comment type="similarity">
    <text evidence="2">Belongs to the TrbI/VirB10 family.</text>
</comment>
<feature type="compositionally biased region" description="Basic and acidic residues" evidence="7">
    <location>
        <begin position="9"/>
        <end position="18"/>
    </location>
</feature>
<dbReference type="EMBL" id="CP010774">
    <property type="protein sequence ID" value="ATG46019.1"/>
    <property type="molecule type" value="Genomic_DNA"/>
</dbReference>
<evidence type="ECO:0000313" key="10">
    <source>
        <dbReference type="Proteomes" id="UP000218606"/>
    </source>
</evidence>
<feature type="compositionally biased region" description="Low complexity" evidence="7">
    <location>
        <begin position="20"/>
        <end position="29"/>
    </location>
</feature>
<evidence type="ECO:0000256" key="8">
    <source>
        <dbReference type="SAM" id="Phobius"/>
    </source>
</evidence>
<organism evidence="9 10">
    <name type="scientific">Phaeobacter piscinae</name>
    <dbReference type="NCBI Taxonomy" id="1580596"/>
    <lineage>
        <taxon>Bacteria</taxon>
        <taxon>Pseudomonadati</taxon>
        <taxon>Pseudomonadota</taxon>
        <taxon>Alphaproteobacteria</taxon>
        <taxon>Rhodobacterales</taxon>
        <taxon>Roseobacteraceae</taxon>
        <taxon>Phaeobacter</taxon>
    </lineage>
</organism>
<evidence type="ECO:0000256" key="1">
    <source>
        <dbReference type="ARBA" id="ARBA00004167"/>
    </source>
</evidence>
<dbReference type="AlphaFoldDB" id="A0AAN1LDW4"/>
<evidence type="ECO:0000256" key="3">
    <source>
        <dbReference type="ARBA" id="ARBA00022692"/>
    </source>
</evidence>
<evidence type="ECO:0000256" key="4">
    <source>
        <dbReference type="ARBA" id="ARBA00022989"/>
    </source>
</evidence>
<dbReference type="Proteomes" id="UP000218606">
    <property type="component" value="Plasmid pP13_g"/>
</dbReference>
<sequence>MTEDPNTPTEDRVSERAARIAGGKTGSSAGKKAGIAAFVVLFLFFAAFMVAPQQVSSLFFGTSETEEFQSTSRTDTGLSTEFSRSNELDTGNSTEISTEMPETEEPARTAQATDNGELAALQEQLDKLIAAQGQQGVDPAELEKLLDAQAERLQAEFERQRQLQDQIYQEQLRVARASAVPTGPTAEELSEQERLQRLQEERARRAAINEEQVRSPALLYDEGEPGSAGSGNSGSGRDLNDNEAFLSAASRETHETVKAGAIADPSRTIVQGTIIEAVLETALSTELPGTLRAITSVDVYSYDGQNVLLPRGSRLIGTYSSDVSLAQRRALIAWNRAITPSGTSVALGGIGADQLGRSGQTGFVDTRFGQRFGSAALISVLGAAPAFLIDDDAGEAERELAEDISEDLRSNTNSVLEEYLSLPPIIYVDQGSELSVFVNRDIVF</sequence>
<gene>
    <name evidence="9" type="primary">virB10</name>
    <name evidence="9" type="ORF">PhaeoP13_04137</name>
</gene>
<accession>A0AAN1LDW4</accession>
<evidence type="ECO:0000256" key="5">
    <source>
        <dbReference type="ARBA" id="ARBA00023136"/>
    </source>
</evidence>
<dbReference type="Gene3D" id="2.40.128.260">
    <property type="entry name" value="Type IV secretion system, VirB10/TraB/TrbI"/>
    <property type="match status" value="1"/>
</dbReference>